<evidence type="ECO:0008006" key="4">
    <source>
        <dbReference type="Google" id="ProtNLM"/>
    </source>
</evidence>
<evidence type="ECO:0000256" key="1">
    <source>
        <dbReference type="SAM" id="Phobius"/>
    </source>
</evidence>
<proteinExistence type="predicted"/>
<evidence type="ECO:0000313" key="3">
    <source>
        <dbReference type="Proteomes" id="UP000306038"/>
    </source>
</evidence>
<name>A0ABY2R1F5_9FLAO</name>
<protein>
    <recommendedName>
        <fullName evidence="4">Branched-chain amino acid:cation transporter, LIVCS family</fullName>
    </recommendedName>
</protein>
<sequence>MKDSEIINQKTKEDQNILNFGKIIFVIFFLAGNSCLFGYIFTKEFWFADLGFMLITYGSLFNLVIMLILLICAAANKSNRKAYLHSAAILLINIPIAILYAIIGFNLVIFN</sequence>
<dbReference type="RefSeq" id="WP_136523245.1">
    <property type="nucleotide sequence ID" value="NZ_SDLV01000061.1"/>
</dbReference>
<feature type="transmembrane region" description="Helical" evidence="1">
    <location>
        <begin position="20"/>
        <end position="42"/>
    </location>
</feature>
<dbReference type="Proteomes" id="UP000306038">
    <property type="component" value="Unassembled WGS sequence"/>
</dbReference>
<organism evidence="2 3">
    <name type="scientific">Chryseobacterium candidae</name>
    <dbReference type="NCBI Taxonomy" id="1978493"/>
    <lineage>
        <taxon>Bacteria</taxon>
        <taxon>Pseudomonadati</taxon>
        <taxon>Bacteroidota</taxon>
        <taxon>Flavobacteriia</taxon>
        <taxon>Flavobacteriales</taxon>
        <taxon>Weeksellaceae</taxon>
        <taxon>Chryseobacterium group</taxon>
        <taxon>Chryseobacterium</taxon>
    </lineage>
</organism>
<gene>
    <name evidence="2" type="ORF">EK417_20855</name>
</gene>
<keyword evidence="1" id="KW-1133">Transmembrane helix</keyword>
<evidence type="ECO:0000313" key="2">
    <source>
        <dbReference type="EMBL" id="THV56128.1"/>
    </source>
</evidence>
<feature type="transmembrane region" description="Helical" evidence="1">
    <location>
        <begin position="54"/>
        <end position="75"/>
    </location>
</feature>
<keyword evidence="3" id="KW-1185">Reference proteome</keyword>
<keyword evidence="1" id="KW-0812">Transmembrane</keyword>
<comment type="caution">
    <text evidence="2">The sequence shown here is derived from an EMBL/GenBank/DDBJ whole genome shotgun (WGS) entry which is preliminary data.</text>
</comment>
<dbReference type="EMBL" id="SDLV01000061">
    <property type="protein sequence ID" value="THV56128.1"/>
    <property type="molecule type" value="Genomic_DNA"/>
</dbReference>
<feature type="transmembrane region" description="Helical" evidence="1">
    <location>
        <begin position="87"/>
        <end position="110"/>
    </location>
</feature>
<reference evidence="2 3" key="1">
    <citation type="submission" date="2019-01" db="EMBL/GenBank/DDBJ databases">
        <authorList>
            <person name="B I."/>
            <person name="Ch S."/>
            <person name="Ch V.R."/>
        </authorList>
    </citation>
    <scope>NUCLEOTIDE SEQUENCE [LARGE SCALE GENOMIC DNA]</scope>
    <source>
        <strain evidence="2 3">JC507</strain>
    </source>
</reference>
<accession>A0ABY2R1F5</accession>
<keyword evidence="1" id="KW-0472">Membrane</keyword>